<organism evidence="2 3">
    <name type="scientific">Smittium mucronatum</name>
    <dbReference type="NCBI Taxonomy" id="133383"/>
    <lineage>
        <taxon>Eukaryota</taxon>
        <taxon>Fungi</taxon>
        <taxon>Fungi incertae sedis</taxon>
        <taxon>Zoopagomycota</taxon>
        <taxon>Kickxellomycotina</taxon>
        <taxon>Harpellomycetes</taxon>
        <taxon>Harpellales</taxon>
        <taxon>Legeriomycetaceae</taxon>
        <taxon>Smittium</taxon>
    </lineage>
</organism>
<proteinExistence type="predicted"/>
<dbReference type="EMBL" id="LSSL01004052">
    <property type="protein sequence ID" value="OLY79842.1"/>
    <property type="molecule type" value="Genomic_DNA"/>
</dbReference>
<comment type="caution">
    <text evidence="2">The sequence shown here is derived from an EMBL/GenBank/DDBJ whole genome shotgun (WGS) entry which is preliminary data.</text>
</comment>
<gene>
    <name evidence="2" type="ORF">AYI68_g6078</name>
</gene>
<keyword evidence="1" id="KW-0732">Signal</keyword>
<protein>
    <submittedName>
        <fullName evidence="2">Uncharacterized protein</fullName>
    </submittedName>
</protein>
<accession>A0A1R0GSF4</accession>
<dbReference type="Proteomes" id="UP000187455">
    <property type="component" value="Unassembled WGS sequence"/>
</dbReference>
<dbReference type="AlphaFoldDB" id="A0A1R0GSF4"/>
<keyword evidence="3" id="KW-1185">Reference proteome</keyword>
<feature type="chain" id="PRO_5012773966" evidence="1">
    <location>
        <begin position="19"/>
        <end position="95"/>
    </location>
</feature>
<name>A0A1R0GSF4_9FUNG</name>
<evidence type="ECO:0000313" key="2">
    <source>
        <dbReference type="EMBL" id="OLY79842.1"/>
    </source>
</evidence>
<sequence length="95" mass="10661">MIIFKIFGFVLTLKQCYGRFMRNHEFVKSGAYPYGFAPDVDAWREVAKYKDRDASASFSTEVPALGNDLDPLFNLVGKPVMEDFVSSLLGLSLNS</sequence>
<evidence type="ECO:0000313" key="3">
    <source>
        <dbReference type="Proteomes" id="UP000187455"/>
    </source>
</evidence>
<feature type="signal peptide" evidence="1">
    <location>
        <begin position="1"/>
        <end position="18"/>
    </location>
</feature>
<reference evidence="2 3" key="1">
    <citation type="journal article" date="2016" name="Mol. Biol. Evol.">
        <title>Genome-Wide Survey of Gut Fungi (Harpellales) Reveals the First Horizontally Transferred Ubiquitin Gene from a Mosquito Host.</title>
        <authorList>
            <person name="Wang Y."/>
            <person name="White M.M."/>
            <person name="Kvist S."/>
            <person name="Moncalvo J.M."/>
        </authorList>
    </citation>
    <scope>NUCLEOTIDE SEQUENCE [LARGE SCALE GENOMIC DNA]</scope>
    <source>
        <strain evidence="2 3">ALG-7-W6</strain>
    </source>
</reference>
<evidence type="ECO:0000256" key="1">
    <source>
        <dbReference type="SAM" id="SignalP"/>
    </source>
</evidence>